<dbReference type="STRING" id="6526.A0A2C9JZ19"/>
<sequence>MLCGLTINQVTCGFDYISAIIMRQWKYVAAMLAFWLCIVLYMTMSVPSGQETVSKTERSLAKAMEELEKLNLQNIELKQLMSQLRESQKVNDPASDTEVQKLKSRMEQAKNDMSQLVGLPSHFLTLEQEMARRKAETTTKELWYFLNSQMDKLIRMGVGEESHVLKLKKDLEGYRRTMMDDFDALRKVNNADQWRLAKSKELGDLVQRRFEYLQNPTDCSAAKKIVCNLHKGCGFGCQLHHIAYCLIAAYAMERTLILESKGWRYSPKGWETVFEPLSKTCTEDSSASRTHWGASSDMDKYDVIDLPIVDSLYPRPDFMPLAVPDDLYKELAVFHGDPPVWWIGQIIHYLFRMKPNVLKDVVNAGKKMGFRGTVVGVHVRRTDKINLEAAYHSLDEYMIHVKEFYDQLERRQPNITRRVYLASDDSSVLPEAKSKYPEYKFIADITISQSAGLGTRYSDGSLRGVIIDLYYLARCDYLVCTFSSQVCRVAYEVMQTLHGDASNNFRSLDDIFYYGGQDAHDVRIIEGHPSNGDGVMEIKPGDAVGIAGNHWNGYSKGVNRRTGVSGLFPTYKSKDIVKTVKMPTYPQVPWKVR</sequence>
<dbReference type="CDD" id="cd11792">
    <property type="entry name" value="SH3_Fut8"/>
    <property type="match status" value="1"/>
</dbReference>
<dbReference type="VEuPathDB" id="VectorBase:BGLB010357"/>
<dbReference type="EnsemblMetazoa" id="BGLB010357-RC">
    <property type="protein sequence ID" value="BGLB010357-PC"/>
    <property type="gene ID" value="BGLB010357"/>
</dbReference>
<dbReference type="OMA" id="SDGYEAW"/>
<protein>
    <submittedName>
        <fullName evidence="10">Alpha-(1,6)-fucosyltransferase-like isoform X1</fullName>
    </submittedName>
</protein>
<evidence type="ECO:0000256" key="4">
    <source>
        <dbReference type="SAM" id="Coils"/>
    </source>
</evidence>
<feature type="domain" description="GT23" evidence="6">
    <location>
        <begin position="221"/>
        <end position="508"/>
    </location>
</feature>
<dbReference type="SMR" id="A0A2C9JZ19"/>
<dbReference type="KEGG" id="bgt:106073669"/>
<keyword evidence="5" id="KW-0812">Transmembrane</keyword>
<dbReference type="Proteomes" id="UP000076420">
    <property type="component" value="Unassembled WGS sequence"/>
</dbReference>
<dbReference type="InterPro" id="IPR035653">
    <property type="entry name" value="Fut8_SH3"/>
</dbReference>
<dbReference type="Gene3D" id="1.10.287.1060">
    <property type="entry name" value="ESAT-6-like"/>
    <property type="match status" value="1"/>
</dbReference>
<dbReference type="InterPro" id="IPR045573">
    <property type="entry name" value="Fut8_N_cat"/>
</dbReference>
<keyword evidence="9" id="KW-1185">Reference proteome</keyword>
<dbReference type="PROSITE" id="PS51659">
    <property type="entry name" value="GT23"/>
    <property type="match status" value="1"/>
</dbReference>
<dbReference type="RefSeq" id="XP_013089736.1">
    <property type="nucleotide sequence ID" value="XM_013234282.2"/>
</dbReference>
<feature type="region of interest" description="Important for donor substrate binding" evidence="3">
    <location>
        <begin position="380"/>
        <end position="381"/>
    </location>
</feature>
<dbReference type="CDD" id="cd11300">
    <property type="entry name" value="Fut8_like"/>
    <property type="match status" value="1"/>
</dbReference>
<evidence type="ECO:0000256" key="3">
    <source>
        <dbReference type="PROSITE-ProRule" id="PRU00992"/>
    </source>
</evidence>
<dbReference type="Proteomes" id="UP001165740">
    <property type="component" value="Chromosome 3"/>
</dbReference>
<dbReference type="PANTHER" id="PTHR13132">
    <property type="entry name" value="ALPHA- 1,6 -FUCOSYLTRANSFERASE"/>
    <property type="match status" value="1"/>
</dbReference>
<reference evidence="7" key="1">
    <citation type="submission" date="2020-05" db="UniProtKB">
        <authorList>
            <consortium name="EnsemblMetazoa"/>
        </authorList>
    </citation>
    <scope>IDENTIFICATION</scope>
    <source>
        <strain evidence="7">BB02</strain>
    </source>
</reference>
<dbReference type="PANTHER" id="PTHR13132:SF29">
    <property type="entry name" value="ALPHA-(1,6)-FUCOSYLTRANSFERASE"/>
    <property type="match status" value="1"/>
</dbReference>
<evidence type="ECO:0000256" key="5">
    <source>
        <dbReference type="SAM" id="Phobius"/>
    </source>
</evidence>
<dbReference type="VEuPathDB" id="VectorBase:BGLAX_033029"/>
<evidence type="ECO:0000259" key="6">
    <source>
        <dbReference type="PROSITE" id="PS51659"/>
    </source>
</evidence>
<keyword evidence="5" id="KW-1133">Transmembrane helix</keyword>
<evidence type="ECO:0000313" key="10">
    <source>
        <dbReference type="RefSeq" id="XP_013089736.1"/>
    </source>
</evidence>
<dbReference type="GO" id="GO:0046921">
    <property type="term" value="F:alpha-(1-&gt;6)-fucosyltransferase activity"/>
    <property type="evidence" value="ECO:0007669"/>
    <property type="project" value="TreeGrafter"/>
</dbReference>
<feature type="coiled-coil region" evidence="4">
    <location>
        <begin position="53"/>
        <end position="119"/>
    </location>
</feature>
<dbReference type="GeneID" id="106073669"/>
<dbReference type="AlphaFoldDB" id="A0A2C9JZ19"/>
<evidence type="ECO:0000313" key="9">
    <source>
        <dbReference type="Proteomes" id="UP001165740"/>
    </source>
</evidence>
<gene>
    <name evidence="7" type="primary">106073669</name>
    <name evidence="10" type="synonym">LOC106073669</name>
</gene>
<keyword evidence="1 3" id="KW-0328">Glycosyltransferase</keyword>
<evidence type="ECO:0000256" key="2">
    <source>
        <dbReference type="ARBA" id="ARBA00022679"/>
    </source>
</evidence>
<keyword evidence="5" id="KW-0472">Membrane</keyword>
<organism evidence="7 8">
    <name type="scientific">Biomphalaria glabrata</name>
    <name type="common">Bloodfluke planorb</name>
    <name type="synonym">Freshwater snail</name>
    <dbReference type="NCBI Taxonomy" id="6526"/>
    <lineage>
        <taxon>Eukaryota</taxon>
        <taxon>Metazoa</taxon>
        <taxon>Spiralia</taxon>
        <taxon>Lophotrochozoa</taxon>
        <taxon>Mollusca</taxon>
        <taxon>Gastropoda</taxon>
        <taxon>Heterobranchia</taxon>
        <taxon>Euthyneura</taxon>
        <taxon>Panpulmonata</taxon>
        <taxon>Hygrophila</taxon>
        <taxon>Lymnaeoidea</taxon>
        <taxon>Planorbidae</taxon>
        <taxon>Biomphalaria</taxon>
    </lineage>
</organism>
<dbReference type="FunFam" id="3.40.50.11350:FF:000001">
    <property type="entry name" value="Alpha-(1,6)-fucosyltransferase"/>
    <property type="match status" value="1"/>
</dbReference>
<proteinExistence type="inferred from homology"/>
<name>A0A2C9JZ19_BIOGL</name>
<keyword evidence="2 3" id="KW-0808">Transferase</keyword>
<feature type="transmembrane region" description="Helical" evidence="5">
    <location>
        <begin position="27"/>
        <end position="44"/>
    </location>
</feature>
<accession>A0A2C9JZ19</accession>
<dbReference type="Gene3D" id="3.40.50.11350">
    <property type="match status" value="1"/>
</dbReference>
<dbReference type="Gene3D" id="2.30.30.40">
    <property type="entry name" value="SH3 Domains"/>
    <property type="match status" value="1"/>
</dbReference>
<keyword evidence="4" id="KW-0175">Coiled coil</keyword>
<dbReference type="OrthoDB" id="6435034at2759"/>
<evidence type="ECO:0000256" key="1">
    <source>
        <dbReference type="ARBA" id="ARBA00022676"/>
    </source>
</evidence>
<evidence type="ECO:0000313" key="7">
    <source>
        <dbReference type="EnsemblMetazoa" id="BGLB010357-PC"/>
    </source>
</evidence>
<reference evidence="10" key="2">
    <citation type="submission" date="2025-04" db="UniProtKB">
        <authorList>
            <consortium name="RefSeq"/>
        </authorList>
    </citation>
    <scope>IDENTIFICATION</scope>
</reference>
<dbReference type="InterPro" id="IPR027350">
    <property type="entry name" value="GT23_dom"/>
</dbReference>
<dbReference type="Pfam" id="PF19745">
    <property type="entry name" value="FUT8_N_cat"/>
    <property type="match status" value="1"/>
</dbReference>
<comment type="similarity">
    <text evidence="3">Belongs to the glycosyltransferase 23 family.</text>
</comment>
<dbReference type="GO" id="GO:0006487">
    <property type="term" value="P:protein N-linked glycosylation"/>
    <property type="evidence" value="ECO:0007669"/>
    <property type="project" value="TreeGrafter"/>
</dbReference>
<evidence type="ECO:0000313" key="8">
    <source>
        <dbReference type="Proteomes" id="UP000076420"/>
    </source>
</evidence>